<keyword evidence="6" id="KW-0547">Nucleotide-binding</keyword>
<evidence type="ECO:0000256" key="18">
    <source>
        <dbReference type="SAM" id="MobiDB-lite"/>
    </source>
</evidence>
<dbReference type="Gene3D" id="1.20.1580.10">
    <property type="entry name" value="ABC transporter ATPase like domain"/>
    <property type="match status" value="3"/>
</dbReference>
<dbReference type="Gene3D" id="1.10.8.280">
    <property type="entry name" value="ABC transporter ATPase domain-like"/>
    <property type="match status" value="1"/>
</dbReference>
<keyword evidence="14" id="KW-0234">DNA repair</keyword>
<dbReference type="GO" id="GO:0003677">
    <property type="term" value="F:DNA binding"/>
    <property type="evidence" value="ECO:0007669"/>
    <property type="project" value="UniProtKB-KW"/>
</dbReference>
<dbReference type="GO" id="GO:0008270">
    <property type="term" value="F:zinc ion binding"/>
    <property type="evidence" value="ECO:0007669"/>
    <property type="project" value="UniProtKB-KW"/>
</dbReference>
<evidence type="ECO:0000256" key="9">
    <source>
        <dbReference type="ARBA" id="ARBA00022771"/>
    </source>
</evidence>
<evidence type="ECO:0000256" key="3">
    <source>
        <dbReference type="ARBA" id="ARBA00022490"/>
    </source>
</evidence>
<comment type="similarity">
    <text evidence="15">Belongs to the ABC transporter superfamily. UvrA family.</text>
</comment>
<evidence type="ECO:0000256" key="10">
    <source>
        <dbReference type="ARBA" id="ARBA00022833"/>
    </source>
</evidence>
<keyword evidence="9" id="KW-0863">Zinc-finger</keyword>
<keyword evidence="2" id="KW-1003">Cell membrane</keyword>
<dbReference type="InterPro" id="IPR041102">
    <property type="entry name" value="UvrA_inter"/>
</dbReference>
<dbReference type="Pfam" id="PF17755">
    <property type="entry name" value="UvrA_DNA-bind"/>
    <property type="match status" value="1"/>
</dbReference>
<reference evidence="20" key="1">
    <citation type="journal article" date="2005" name="Environ. Microbiol.">
        <title>Genetic and functional properties of uncultivated thermophilic crenarchaeotes from a subsurface gold mine as revealed by analysis of genome fragments.</title>
        <authorList>
            <person name="Nunoura T."/>
            <person name="Hirayama H."/>
            <person name="Takami H."/>
            <person name="Oida H."/>
            <person name="Nishi S."/>
            <person name="Shimamura S."/>
            <person name="Suzuki Y."/>
            <person name="Inagaki F."/>
            <person name="Takai K."/>
            <person name="Nealson K.H."/>
            <person name="Horikoshi K."/>
        </authorList>
    </citation>
    <scope>NUCLEOTIDE SEQUENCE</scope>
</reference>
<dbReference type="GO" id="GO:0005524">
    <property type="term" value="F:ATP binding"/>
    <property type="evidence" value="ECO:0007669"/>
    <property type="project" value="UniProtKB-KW"/>
</dbReference>
<evidence type="ECO:0000313" key="20">
    <source>
        <dbReference type="EMBL" id="BAL57876.1"/>
    </source>
</evidence>
<dbReference type="Gene3D" id="3.40.50.300">
    <property type="entry name" value="P-loop containing nucleotide triphosphate hydrolases"/>
    <property type="match status" value="5"/>
</dbReference>
<evidence type="ECO:0000256" key="4">
    <source>
        <dbReference type="ARBA" id="ARBA00022723"/>
    </source>
</evidence>
<dbReference type="InterPro" id="IPR041552">
    <property type="entry name" value="UvrA_DNA-bd"/>
</dbReference>
<dbReference type="InterPro" id="IPR013815">
    <property type="entry name" value="ATP_grasp_subdomain_1"/>
</dbReference>
<evidence type="ECO:0000256" key="6">
    <source>
        <dbReference type="ARBA" id="ARBA00022741"/>
    </source>
</evidence>
<keyword evidence="2" id="KW-0472">Membrane</keyword>
<organism evidence="20">
    <name type="scientific">uncultured beta proteobacterium</name>
    <dbReference type="NCBI Taxonomy" id="86027"/>
    <lineage>
        <taxon>Bacteria</taxon>
        <taxon>Pseudomonadati</taxon>
        <taxon>Pseudomonadota</taxon>
        <taxon>Betaproteobacteria</taxon>
        <taxon>environmental samples</taxon>
    </lineage>
</organism>
<evidence type="ECO:0000256" key="8">
    <source>
        <dbReference type="ARBA" id="ARBA00022769"/>
    </source>
</evidence>
<evidence type="ECO:0000256" key="5">
    <source>
        <dbReference type="ARBA" id="ARBA00022737"/>
    </source>
</evidence>
<dbReference type="PROSITE" id="PS50893">
    <property type="entry name" value="ABC_TRANSPORTER_2"/>
    <property type="match status" value="1"/>
</dbReference>
<evidence type="ECO:0000256" key="7">
    <source>
        <dbReference type="ARBA" id="ARBA00022763"/>
    </source>
</evidence>
<dbReference type="Gene3D" id="3.30.1490.20">
    <property type="entry name" value="ATP-grasp fold, A domain"/>
    <property type="match status" value="1"/>
</dbReference>
<proteinExistence type="inferred from homology"/>
<sequence length="1936" mass="207763">MIRVVGARQNNLKELTVTVPTGRLVAITGVSGAGKSSLALEILYAEGQRRYVETFSPYARQFFERLDPPDVDAVEGILPAVRIEAQGAVRTSRATVGTLTEIDDLLKVIWAQAATWRCPRCDCDAVRFADAHAVWSWCAERFPRPDAGNVGENRGNAEKNGSAAEVRVAIAWPLLVPANWSPEAAWRGLAAQGFARVLGATPHEKGALWWVVSDRLRFHEDERERFAAAVTAAAARSQNGVLLIARWDAVATLSVSEGEPPRWEPPHGGVWFVSLTDPCCPQCGEAAPRATPALFSYNNPLGACPTCRGFGDVLEIDWAKVIPDPSRTLADGAIRPWQSGESQQCQTELEQFARARGVPLDVPWAALPDAVRHWVIEGDPEWVSWEQSWPRHWYGVRRYFEWLESRSYKMHMRVLLSRYRTARRCPACHGTRLIPAALAWRLAGMTIAAFRELAVRDARAFWEHLPVAAWPRGVRLAWEAARERLRYLNEVGLGYLTLARAARTLSGGELQRIRLTTALGVELTQTLFVLEEPTAGLHARDVDRVIAAMRRLVALGNTVVVIEHDPQVTAAADWVIDLGPGSGEHGGSLVFAGPPSALVAHPTSRTDHFLRRWHERWAPDRNAVASATHAAPPSRVPDAGSPVRAKLSAPPAAVVESQTVPNGRAKAATPTLTLSVRERHNLRDFTVTLPLTGLTVIAGVSGSGKSTLVEEALVPAVTAALAGLPLPEGVSLTAEGDGRAERGPDHSISLPIAEVLWVDQSPLAKSARSVPVTVLEVWDGFRKAFAQSDVARQQGLNAAAFSFNSGAGRCPACQGAGYTRIEMQFLADVYLKCPVCDGKRFRSEVLQVTWLGANVAEWLAMTVDEAIARLATDAVGRKLLPPLEYLAALGLGYLRLGQPTPTLAGGEAQRLKLAAALAAEKEIAKRAPKTRTRRLIVLDEPTTGLHEAEVAQLLTFLRARIAEGDSVVVVEHHREVIAAADWVIELGPEGGEAGGRLVFAGPPALLATAATATAAAMRGAVHSPSPLTHAAAVSAGSDTGAIGKAANDPQRLRVAEAPAPYAHAELPSSAVAVAQVTPADGANPTDSLPLPPAPPPAALPSAITVIGAREHNLKGIDVTIPHARFTVITGRSGSGKSTLAFDILFAEGQRRYLLALDAYARQFVQPPPPPAVDRLTGLPPTAAIEQRTSRGGWKSTVATLTELSPYLRLLWTKLGVPHCPNCNVPAAVRSAEAWAEALWASGTTPEVVCAALVRRRKGVYQDLADWAAARGYETLFVDGVEQPTHPWQRPDRYREHDIDLPVARHPRTEPELAEALAAAWRLADGWAKVRVAGSWQVVSAHAVCPACGEALPPLDPRLFSNHSPLGWCSECLGTGRLVVGTRAETDDGQPRSFAEAVEWETKHVDANHPCPACHGSRLNAAARAVAVAGLRWEALERMTIAEVAAWLDAQEPVWQQSPAAAAVVAELLPGLRARLRLLDDVGVSYLTLDRAAPTLSGGEAQRIRLAAQLGVQLNGVAYILDEPTIGLHPQDDARLIGVLKRLRDQGATVVVVEHDARVIESADWVIDLGPGAGEHGGEVVASGPPEVIRNHPESLTGRMLRDGIPHRLAPPRDPPTAWLTVRGACANNLTGFDVAFPLNRLTVVAGVSGSGKSTLVHEVLAASLTARRPVGCRAVENADAVARLVIVDQSPIGKTSRSCPATYLKCFDPIRALFAATPEAKARGFRAGFFSFNSGEGRCPVCNGNGWVAAEMAFLPTVREPCDACGGSRYRSDALAVRYRGKTIAEVLMMTAEEAAAFFAAHPTIAEPLRLMTEVGLGYLRLGQTSATLSGGEAQRLKLVAELANRAARPTLYLFDEPTVGLHLADVALLLPVLHRLVDAGHTVVVIEHDRDVWQEADWFIELGPTGGRDGGRLLYAGPLDGVVAAQTPSGRALAG</sequence>
<dbReference type="PANTHER" id="PTHR43152:SF3">
    <property type="entry name" value="UVRABC SYSTEM PROTEIN A"/>
    <property type="match status" value="1"/>
</dbReference>
<comment type="subcellular location">
    <subcellularLocation>
        <location evidence="1">Cytoplasm</location>
    </subcellularLocation>
</comment>
<dbReference type="InterPro" id="IPR003593">
    <property type="entry name" value="AAA+_ATPase"/>
</dbReference>
<dbReference type="PROSITE" id="PS00211">
    <property type="entry name" value="ABC_TRANSPORTER_1"/>
    <property type="match status" value="3"/>
</dbReference>
<accession>H5SNZ0</accession>
<keyword evidence="4" id="KW-0479">Metal-binding</keyword>
<evidence type="ECO:0000259" key="19">
    <source>
        <dbReference type="PROSITE" id="PS50893"/>
    </source>
</evidence>
<feature type="domain" description="ABC transporter" evidence="19">
    <location>
        <begin position="667"/>
        <end position="1013"/>
    </location>
</feature>
<keyword evidence="11" id="KW-0067">ATP-binding</keyword>
<evidence type="ECO:0000256" key="14">
    <source>
        <dbReference type="ARBA" id="ARBA00023204"/>
    </source>
</evidence>
<evidence type="ECO:0000256" key="17">
    <source>
        <dbReference type="ARBA" id="ARBA00042156"/>
    </source>
</evidence>
<keyword evidence="7" id="KW-0227">DNA damage</keyword>
<evidence type="ECO:0000256" key="12">
    <source>
        <dbReference type="ARBA" id="ARBA00022881"/>
    </source>
</evidence>
<dbReference type="GO" id="GO:0005737">
    <property type="term" value="C:cytoplasm"/>
    <property type="evidence" value="ECO:0007669"/>
    <property type="project" value="UniProtKB-SubCell"/>
</dbReference>
<dbReference type="SUPFAM" id="SSF52540">
    <property type="entry name" value="P-loop containing nucleoside triphosphate hydrolases"/>
    <property type="match status" value="5"/>
</dbReference>
<dbReference type="SMART" id="SM00382">
    <property type="entry name" value="AAA"/>
    <property type="match status" value="3"/>
</dbReference>
<keyword evidence="12" id="KW-0267">Excision nuclease</keyword>
<keyword evidence="13" id="KW-0238">DNA-binding</keyword>
<evidence type="ECO:0000256" key="2">
    <source>
        <dbReference type="ARBA" id="ARBA00022475"/>
    </source>
</evidence>
<protein>
    <recommendedName>
        <fullName evidence="16">UvrABC system protein A</fullName>
    </recommendedName>
    <alternativeName>
        <fullName evidence="17">Excinuclease ABC subunit A</fullName>
    </alternativeName>
</protein>
<dbReference type="GO" id="GO:0004518">
    <property type="term" value="F:nuclease activity"/>
    <property type="evidence" value="ECO:0007669"/>
    <property type="project" value="UniProtKB-KW"/>
</dbReference>
<dbReference type="Pfam" id="PF17760">
    <property type="entry name" value="UvrA_inter"/>
    <property type="match status" value="1"/>
</dbReference>
<keyword evidence="3" id="KW-0963">Cytoplasm</keyword>
<evidence type="ECO:0000256" key="13">
    <source>
        <dbReference type="ARBA" id="ARBA00023125"/>
    </source>
</evidence>
<name>H5SNZ0_9PROT</name>
<dbReference type="Gene3D" id="3.30.190.20">
    <property type="match status" value="1"/>
</dbReference>
<keyword evidence="8" id="KW-0228">DNA excision</keyword>
<dbReference type="InterPro" id="IPR017871">
    <property type="entry name" value="ABC_transporter-like_CS"/>
</dbReference>
<dbReference type="EMBL" id="AP011787">
    <property type="protein sequence ID" value="BAL57876.1"/>
    <property type="molecule type" value="Genomic_DNA"/>
</dbReference>
<evidence type="ECO:0000256" key="16">
    <source>
        <dbReference type="ARBA" id="ARBA00039316"/>
    </source>
</evidence>
<dbReference type="GO" id="GO:0016887">
    <property type="term" value="F:ATP hydrolysis activity"/>
    <property type="evidence" value="ECO:0007669"/>
    <property type="project" value="InterPro"/>
</dbReference>
<evidence type="ECO:0000256" key="11">
    <source>
        <dbReference type="ARBA" id="ARBA00022840"/>
    </source>
</evidence>
<keyword evidence="5" id="KW-0677">Repeat</keyword>
<keyword evidence="10" id="KW-0862">Zinc</keyword>
<feature type="region of interest" description="Disordered" evidence="18">
    <location>
        <begin position="626"/>
        <end position="645"/>
    </location>
</feature>
<dbReference type="InterPro" id="IPR003439">
    <property type="entry name" value="ABC_transporter-like_ATP-bd"/>
</dbReference>
<dbReference type="PANTHER" id="PTHR43152">
    <property type="entry name" value="UVRABC SYSTEM PROTEIN A"/>
    <property type="match status" value="1"/>
</dbReference>
<dbReference type="GO" id="GO:0006281">
    <property type="term" value="P:DNA repair"/>
    <property type="evidence" value="ECO:0007669"/>
    <property type="project" value="UniProtKB-KW"/>
</dbReference>
<dbReference type="InterPro" id="IPR027417">
    <property type="entry name" value="P-loop_NTPase"/>
</dbReference>
<evidence type="ECO:0000256" key="15">
    <source>
        <dbReference type="ARBA" id="ARBA00038000"/>
    </source>
</evidence>
<evidence type="ECO:0000256" key="1">
    <source>
        <dbReference type="ARBA" id="ARBA00004496"/>
    </source>
</evidence>
<reference evidence="20" key="2">
    <citation type="journal article" date="2012" name="PLoS ONE">
        <title>A Deeply Branching Thermophilic Bacterium with an Ancient Acetyl-CoA Pathway Dominates a Subsurface Ecosystem.</title>
        <authorList>
            <person name="Takami H."/>
            <person name="Noguchi H."/>
            <person name="Takaki Y."/>
            <person name="Uchiyama I."/>
            <person name="Toyoda A."/>
            <person name="Nishi S."/>
            <person name="Chee G.-J."/>
            <person name="Arai W."/>
            <person name="Nunoura T."/>
            <person name="Itoh T."/>
            <person name="Hattori M."/>
            <person name="Takai K."/>
        </authorList>
    </citation>
    <scope>NUCLEOTIDE SEQUENCE</scope>
</reference>
<gene>
    <name evidence="20" type="ORF">HGMM_F52F08C15</name>
</gene>